<evidence type="ECO:0000313" key="2">
    <source>
        <dbReference type="Proteomes" id="UP000016569"/>
    </source>
</evidence>
<dbReference type="SUPFAM" id="SSF69322">
    <property type="entry name" value="Tricorn protease domain 2"/>
    <property type="match status" value="1"/>
</dbReference>
<sequence>MRLDRLENRWDSDLIVARHAPLPNGCLLAGLDGALVAWDGDSGLREIRPAPSQDEGRPRPWRLIRCDHGAVALEARPLAGRTEKAAILAFDDQARLVGQGTAGSAREGDMAVERWTGAARHLAETAAQGLNDEDMRAPNGAAKSPRKVFDGAVARGSQVYVGDTDGDEDQPPEHLSQCRDLAGLRLLADGQAVAYRRAETNDPGLYVFDARSGALTRRLQGQQARIQKGGQTVFEDPVLNQMGPLGSTPLARINGILLQNELVATWGFGSAVHLWDTLRETPIATLAVANTVEIFSAVLLEGAPLQRPDQIVVMTSRGVLVAYEPVRNQARALQTGASTNDYARRYEQWGLRNIGGGLAWFFRNYPIHFWSRDQIFSESDTKTPRLFHYAGHDPEQARRILSASARPDAQVRDLVDLSAGLFAALQANEVIEVFPIDGRQAQARFSGAGLSRLAGGDYVSWSPSRGVRRWTRAPNTDGPDLVMAWGAPPPERAALEGAEILEDRGYLTWASDRRFRLYHLQTGEMLLETPQLEAIFNHPDFIALQARSARDGRSSALEWTAWTSDRVLGLSSTKAGGPTVLWHGDERITVCDISEDGLVAALTESGRPLILQLHQGDDAIELPAPLATGALPRTSARSQEPLFHRLRERQKLLVMLGAPAEAEQVKARIRNNLESLAPESRLGVQLRMISEIMSAGDWRGAAAQARALAQSTDHADARLALDICARVAHWALGEGRLAQADLPSDPDALKRFIEHLVLINRNFAEPKVSRACQVLTEAATRSLTDDPTMLALRLVAIEDILSWAPPSWGMRLNAWLSMRLLQTEPERETWRLRLALAAAANPANPQKSARSLGRSLAAMTRQWPARDGDPVLLARAAHAVIRAARGEPPPTDLRRRADAVIALLPRTRVDGPLITVMSALGRLSLPSDAATDREGTLAALHRAFADIIRATADESLRVSALVGLAEAACRLADSRIQAVQDTSSLSHLDDTLAMIAESLDAGSPLALELSGGLLARRAVLGPAEAAAATLRTAELAAWRSNKPALNLALILEAARALARRDRWPQAERLVGDWLAAVVQTCRMTPPVSEHQARHVTQVFDLAVRTAADLNHPGAVSRWALRAVRDTATAHAADGDLISVAVAEAVLQSGPTDTPETIEVMRHGIAGFGALGGVNSAPAMTAFVERLASTRPELLRACTGDILERLGRWAPRLADAGAKAHWAGRLREALRPHLDQITFPSDAQAAGLKFLRLQ</sequence>
<name>A0A8E0NDL5_9CAUL</name>
<gene>
    <name evidence="1" type="ORF">MBEBAB_2611</name>
</gene>
<keyword evidence="2" id="KW-1185">Reference proteome</keyword>
<evidence type="ECO:0000313" key="1">
    <source>
        <dbReference type="EMBL" id="GAD60361.1"/>
    </source>
</evidence>
<organism evidence="1 2">
    <name type="scientific">Brevundimonas abyssalis TAR-001</name>
    <dbReference type="NCBI Taxonomy" id="1391729"/>
    <lineage>
        <taxon>Bacteria</taxon>
        <taxon>Pseudomonadati</taxon>
        <taxon>Pseudomonadota</taxon>
        <taxon>Alphaproteobacteria</taxon>
        <taxon>Caulobacterales</taxon>
        <taxon>Caulobacteraceae</taxon>
        <taxon>Brevundimonas</taxon>
    </lineage>
</organism>
<dbReference type="AlphaFoldDB" id="A0A8E0NDL5"/>
<reference evidence="2" key="1">
    <citation type="journal article" date="2013" name="Genome Announc.">
        <title>Draft Genome Sequence of the Dimorphic Prosthecate Bacterium Brevundimonas abyssalis TAR-001T.</title>
        <authorList>
            <person name="Tsubouchi T."/>
            <person name="Nishi S."/>
            <person name="Usui K."/>
            <person name="Shimane Y."/>
            <person name="Takaki Y."/>
            <person name="Maruyama T."/>
            <person name="Hatada Y."/>
        </authorList>
    </citation>
    <scope>NUCLEOTIDE SEQUENCE [LARGE SCALE GENOMIC DNA]</scope>
    <source>
        <strain evidence="2">TAR-001</strain>
    </source>
</reference>
<dbReference type="EMBL" id="BATC01000069">
    <property type="protein sequence ID" value="GAD60361.1"/>
    <property type="molecule type" value="Genomic_DNA"/>
</dbReference>
<accession>A0A8E0NDL5</accession>
<comment type="caution">
    <text evidence="1">The sequence shown here is derived from an EMBL/GenBank/DDBJ whole genome shotgun (WGS) entry which is preliminary data.</text>
</comment>
<proteinExistence type="predicted"/>
<dbReference type="RefSeq" id="WP_021698455.1">
    <property type="nucleotide sequence ID" value="NZ_BATC01000069.1"/>
</dbReference>
<dbReference type="Proteomes" id="UP000016569">
    <property type="component" value="Unassembled WGS sequence"/>
</dbReference>
<protein>
    <submittedName>
        <fullName evidence="1">Uncharacterized protein</fullName>
    </submittedName>
</protein>